<comment type="caution">
    <text evidence="1">The sequence shown here is derived from an EMBL/GenBank/DDBJ whole genome shotgun (WGS) entry which is preliminary data.</text>
</comment>
<dbReference type="Proteomes" id="UP000263489">
    <property type="component" value="Unassembled WGS sequence"/>
</dbReference>
<protein>
    <submittedName>
        <fullName evidence="1">Transcriptional regulator</fullName>
    </submittedName>
</protein>
<dbReference type="AlphaFoldDB" id="A0A352IVH4"/>
<dbReference type="Gene3D" id="1.10.238.160">
    <property type="match status" value="1"/>
</dbReference>
<dbReference type="PANTHER" id="PTHR36154:SF1">
    <property type="entry name" value="DNA-BINDING TRANSCRIPTIONAL ACTIVATOR ALPA"/>
    <property type="match status" value="1"/>
</dbReference>
<organism evidence="1 2">
    <name type="scientific">Marinobacter adhaerens</name>
    <dbReference type="NCBI Taxonomy" id="1033846"/>
    <lineage>
        <taxon>Bacteria</taxon>
        <taxon>Pseudomonadati</taxon>
        <taxon>Pseudomonadota</taxon>
        <taxon>Gammaproteobacteria</taxon>
        <taxon>Pseudomonadales</taxon>
        <taxon>Marinobacteraceae</taxon>
        <taxon>Marinobacter</taxon>
    </lineage>
</organism>
<dbReference type="Pfam" id="PF05930">
    <property type="entry name" value="Phage_AlpA"/>
    <property type="match status" value="1"/>
</dbReference>
<evidence type="ECO:0000313" key="2">
    <source>
        <dbReference type="Proteomes" id="UP000263489"/>
    </source>
</evidence>
<dbReference type="EMBL" id="DNNA01000229">
    <property type="protein sequence ID" value="HBC35457.1"/>
    <property type="molecule type" value="Genomic_DNA"/>
</dbReference>
<dbReference type="PANTHER" id="PTHR36154">
    <property type="entry name" value="DNA-BINDING TRANSCRIPTIONAL ACTIVATOR ALPA"/>
    <property type="match status" value="1"/>
</dbReference>
<gene>
    <name evidence="1" type="ORF">DC045_14325</name>
</gene>
<dbReference type="InterPro" id="IPR052931">
    <property type="entry name" value="Prophage_regulatory_activator"/>
</dbReference>
<evidence type="ECO:0000313" key="1">
    <source>
        <dbReference type="EMBL" id="HBC35457.1"/>
    </source>
</evidence>
<name>A0A352IVH4_9GAMM</name>
<reference evidence="1 2" key="1">
    <citation type="journal article" date="2018" name="Nat. Biotechnol.">
        <title>A standardized bacterial taxonomy based on genome phylogeny substantially revises the tree of life.</title>
        <authorList>
            <person name="Parks D.H."/>
            <person name="Chuvochina M."/>
            <person name="Waite D.W."/>
            <person name="Rinke C."/>
            <person name="Skarshewski A."/>
            <person name="Chaumeil P.A."/>
            <person name="Hugenholtz P."/>
        </authorList>
    </citation>
    <scope>NUCLEOTIDE SEQUENCE [LARGE SCALE GENOMIC DNA]</scope>
    <source>
        <strain evidence="1">UBA9380</strain>
    </source>
</reference>
<proteinExistence type="predicted"/>
<sequence>MSTSDYSILRLSETLRRTGLSRSKLYALQSAGEFPQSIKLSRNGSAVGWIESEVHQWIQARIAERDRAA</sequence>
<dbReference type="InterPro" id="IPR010260">
    <property type="entry name" value="AlpA"/>
</dbReference>
<accession>A0A352IVH4</accession>